<keyword evidence="2" id="KW-0004">4Fe-4S</keyword>
<keyword evidence="8" id="KW-0670">Pyruvate</keyword>
<proteinExistence type="predicted"/>
<organism evidence="8 9">
    <name type="scientific">candidate division WOR-1 bacterium RIFOXYC2_FULL_46_14</name>
    <dbReference type="NCBI Taxonomy" id="1802587"/>
    <lineage>
        <taxon>Bacteria</taxon>
        <taxon>Bacillati</taxon>
        <taxon>Saganbacteria</taxon>
    </lineage>
</organism>
<keyword evidence="3" id="KW-0479">Metal-binding</keyword>
<sequence length="99" mass="11055">MSEEKKPGWKELPEGDVLEAGTAAKFNVAGWRSEKPVWSKDNCIQCMICWIVCPDSSVKVVDGKMTGFDYDHCKGCGICSHECPTKADKRAIVMEQEKK</sequence>
<dbReference type="PANTHER" id="PTHR43724:SF1">
    <property type="entry name" value="PYRUVATE SYNTHASE SUBUNIT PORD"/>
    <property type="match status" value="1"/>
</dbReference>
<dbReference type="Pfam" id="PF14697">
    <property type="entry name" value="Fer4_21"/>
    <property type="match status" value="1"/>
</dbReference>
<dbReference type="PANTHER" id="PTHR43724">
    <property type="entry name" value="PYRUVATE SYNTHASE SUBUNIT PORD"/>
    <property type="match status" value="1"/>
</dbReference>
<feature type="domain" description="4Fe-4S ferredoxin-type" evidence="7">
    <location>
        <begin position="64"/>
        <end position="97"/>
    </location>
</feature>
<dbReference type="InterPro" id="IPR011898">
    <property type="entry name" value="PorD_KorD"/>
</dbReference>
<dbReference type="SUPFAM" id="SSF54862">
    <property type="entry name" value="4Fe-4S ferredoxins"/>
    <property type="match status" value="1"/>
</dbReference>
<accession>A0A1F4U7R6</accession>
<dbReference type="Gene3D" id="3.30.70.20">
    <property type="match status" value="1"/>
</dbReference>
<dbReference type="PROSITE" id="PS51379">
    <property type="entry name" value="4FE4S_FER_2"/>
    <property type="match status" value="2"/>
</dbReference>
<dbReference type="GO" id="GO:0046872">
    <property type="term" value="F:metal ion binding"/>
    <property type="evidence" value="ECO:0007669"/>
    <property type="project" value="UniProtKB-KW"/>
</dbReference>
<name>A0A1F4U7R6_UNCSA</name>
<evidence type="ECO:0000256" key="5">
    <source>
        <dbReference type="ARBA" id="ARBA00023004"/>
    </source>
</evidence>
<keyword evidence="5" id="KW-0408">Iron</keyword>
<evidence type="ECO:0000259" key="7">
    <source>
        <dbReference type="PROSITE" id="PS51379"/>
    </source>
</evidence>
<protein>
    <submittedName>
        <fullName evidence="8">Pyruvate ferredoxin oxidoreductase</fullName>
    </submittedName>
</protein>
<evidence type="ECO:0000313" key="9">
    <source>
        <dbReference type="Proteomes" id="UP000179242"/>
    </source>
</evidence>
<dbReference type="AlphaFoldDB" id="A0A1F4U7R6"/>
<evidence type="ECO:0000256" key="6">
    <source>
        <dbReference type="ARBA" id="ARBA00023014"/>
    </source>
</evidence>
<keyword evidence="6" id="KW-0411">Iron-sulfur</keyword>
<evidence type="ECO:0000256" key="2">
    <source>
        <dbReference type="ARBA" id="ARBA00022485"/>
    </source>
</evidence>
<keyword evidence="4" id="KW-0677">Repeat</keyword>
<gene>
    <name evidence="8" type="ORF">A2438_01770</name>
</gene>
<evidence type="ECO:0000256" key="4">
    <source>
        <dbReference type="ARBA" id="ARBA00022737"/>
    </source>
</evidence>
<dbReference type="NCBIfam" id="TIGR02179">
    <property type="entry name" value="PorD_KorD"/>
    <property type="match status" value="1"/>
</dbReference>
<evidence type="ECO:0000313" key="8">
    <source>
        <dbReference type="EMBL" id="OGC40995.1"/>
    </source>
</evidence>
<dbReference type="PROSITE" id="PS00198">
    <property type="entry name" value="4FE4S_FER_1"/>
    <property type="match status" value="1"/>
</dbReference>
<dbReference type="GO" id="GO:0051539">
    <property type="term" value="F:4 iron, 4 sulfur cluster binding"/>
    <property type="evidence" value="ECO:0007669"/>
    <property type="project" value="UniProtKB-KW"/>
</dbReference>
<dbReference type="Proteomes" id="UP000179242">
    <property type="component" value="Unassembled WGS sequence"/>
</dbReference>
<comment type="cofactor">
    <cofactor evidence="1">
        <name>[4Fe-4S] cluster</name>
        <dbReference type="ChEBI" id="CHEBI:49883"/>
    </cofactor>
</comment>
<dbReference type="InterPro" id="IPR017900">
    <property type="entry name" value="4Fe4S_Fe_S_CS"/>
</dbReference>
<dbReference type="InterPro" id="IPR017896">
    <property type="entry name" value="4Fe4S_Fe-S-bd"/>
</dbReference>
<dbReference type="EMBL" id="MEUJ01000002">
    <property type="protein sequence ID" value="OGC40995.1"/>
    <property type="molecule type" value="Genomic_DNA"/>
</dbReference>
<evidence type="ECO:0000256" key="3">
    <source>
        <dbReference type="ARBA" id="ARBA00022723"/>
    </source>
</evidence>
<feature type="domain" description="4Fe-4S ferredoxin-type" evidence="7">
    <location>
        <begin position="34"/>
        <end position="63"/>
    </location>
</feature>
<comment type="caution">
    <text evidence="8">The sequence shown here is derived from an EMBL/GenBank/DDBJ whole genome shotgun (WGS) entry which is preliminary data.</text>
</comment>
<dbReference type="GO" id="GO:0016625">
    <property type="term" value="F:oxidoreductase activity, acting on the aldehyde or oxo group of donors, iron-sulfur protein as acceptor"/>
    <property type="evidence" value="ECO:0007669"/>
    <property type="project" value="InterPro"/>
</dbReference>
<evidence type="ECO:0000256" key="1">
    <source>
        <dbReference type="ARBA" id="ARBA00001966"/>
    </source>
</evidence>
<reference evidence="8 9" key="1">
    <citation type="journal article" date="2016" name="Nat. Commun.">
        <title>Thousands of microbial genomes shed light on interconnected biogeochemical processes in an aquifer system.</title>
        <authorList>
            <person name="Anantharaman K."/>
            <person name="Brown C.T."/>
            <person name="Hug L.A."/>
            <person name="Sharon I."/>
            <person name="Castelle C.J."/>
            <person name="Probst A.J."/>
            <person name="Thomas B.C."/>
            <person name="Singh A."/>
            <person name="Wilkins M.J."/>
            <person name="Karaoz U."/>
            <person name="Brodie E.L."/>
            <person name="Williams K.H."/>
            <person name="Hubbard S.S."/>
            <person name="Banfield J.F."/>
        </authorList>
    </citation>
    <scope>NUCLEOTIDE SEQUENCE [LARGE SCALE GENOMIC DNA]</scope>
</reference>